<evidence type="ECO:0000256" key="7">
    <source>
        <dbReference type="ARBA" id="ARBA00023136"/>
    </source>
</evidence>
<dbReference type="EMBL" id="FNXG01000001">
    <property type="protein sequence ID" value="SEH66739.1"/>
    <property type="molecule type" value="Genomic_DNA"/>
</dbReference>
<feature type="transmembrane region" description="Helical" evidence="8">
    <location>
        <begin position="236"/>
        <end position="260"/>
    </location>
</feature>
<feature type="transmembrane region" description="Helical" evidence="8">
    <location>
        <begin position="209"/>
        <end position="230"/>
    </location>
</feature>
<evidence type="ECO:0000313" key="11">
    <source>
        <dbReference type="Proteomes" id="UP000199125"/>
    </source>
</evidence>
<evidence type="ECO:0000256" key="3">
    <source>
        <dbReference type="ARBA" id="ARBA00022448"/>
    </source>
</evidence>
<evidence type="ECO:0000256" key="2">
    <source>
        <dbReference type="ARBA" id="ARBA00007362"/>
    </source>
</evidence>
<accession>A0A1H6K5I6</accession>
<reference evidence="11" key="1">
    <citation type="submission" date="2016-10" db="EMBL/GenBank/DDBJ databases">
        <authorList>
            <person name="Varghese N."/>
            <person name="Submissions S."/>
        </authorList>
    </citation>
    <scope>NUCLEOTIDE SEQUENCE [LARGE SCALE GENOMIC DNA]</scope>
    <source>
        <strain evidence="11">DSM 11593</strain>
    </source>
</reference>
<organism evidence="10 11">
    <name type="scientific">Paracoccus alkenifer</name>
    <dbReference type="NCBI Taxonomy" id="65735"/>
    <lineage>
        <taxon>Bacteria</taxon>
        <taxon>Pseudomonadati</taxon>
        <taxon>Pseudomonadota</taxon>
        <taxon>Alphaproteobacteria</taxon>
        <taxon>Rhodobacterales</taxon>
        <taxon>Paracoccaceae</taxon>
        <taxon>Paracoccus</taxon>
    </lineage>
</organism>
<keyword evidence="7 8" id="KW-0472">Membrane</keyword>
<dbReference type="Pfam" id="PF00892">
    <property type="entry name" value="EamA"/>
    <property type="match status" value="1"/>
</dbReference>
<evidence type="ECO:0000256" key="1">
    <source>
        <dbReference type="ARBA" id="ARBA00004651"/>
    </source>
</evidence>
<dbReference type="PANTHER" id="PTHR22911">
    <property type="entry name" value="ACYL-MALONYL CONDENSING ENZYME-RELATED"/>
    <property type="match status" value="1"/>
</dbReference>
<feature type="transmembrane region" description="Helical" evidence="8">
    <location>
        <begin position="267"/>
        <end position="287"/>
    </location>
</feature>
<sequence length="294" mass="31951">MSPHDSPRGLSFAIGAYLIWGLMPLYMYLVRDVPAGEIVAHRVLWSLPIALVVLRQNGQMETVMATLRKPRLVAMAGLTAVLITVNWLTYVWAVTHGQTVEAALGYYINPLFSIFLGWALLGERLSRPQLAAISLAALAVALLTLAAGGLPVVALTLTLSWGTYAYCKRSLPLPPNEGFTVEVLLLFVPAAGYLLWLEWTGGAHFGRDMGESLLLVGTGVITAVPLMLYANGAKLLRLSTIAVLQYLAPTMVFLIAVMIFHEPFAGVRLVAFPLIWAALVLYTATLIRRPARLG</sequence>
<dbReference type="OrthoDB" id="369870at2"/>
<feature type="transmembrane region" description="Helical" evidence="8">
    <location>
        <begin position="12"/>
        <end position="29"/>
    </location>
</feature>
<evidence type="ECO:0000313" key="10">
    <source>
        <dbReference type="EMBL" id="SEH66739.1"/>
    </source>
</evidence>
<dbReference type="AlphaFoldDB" id="A0A1H6K5I6"/>
<feature type="transmembrane region" description="Helical" evidence="8">
    <location>
        <begin position="74"/>
        <end position="92"/>
    </location>
</feature>
<evidence type="ECO:0000259" key="9">
    <source>
        <dbReference type="Pfam" id="PF00892"/>
    </source>
</evidence>
<keyword evidence="4" id="KW-1003">Cell membrane</keyword>
<proteinExistence type="inferred from homology"/>
<dbReference type="InterPro" id="IPR000620">
    <property type="entry name" value="EamA_dom"/>
</dbReference>
<feature type="transmembrane region" description="Helical" evidence="8">
    <location>
        <begin position="133"/>
        <end position="159"/>
    </location>
</feature>
<comment type="subcellular location">
    <subcellularLocation>
        <location evidence="1">Cell membrane</location>
        <topology evidence="1">Multi-pass membrane protein</topology>
    </subcellularLocation>
</comment>
<comment type="similarity">
    <text evidence="2">Belongs to the EamA transporter family.</text>
</comment>
<gene>
    <name evidence="10" type="ORF">SAMN04488075_0676</name>
</gene>
<dbReference type="InterPro" id="IPR004626">
    <property type="entry name" value="RarD"/>
</dbReference>
<dbReference type="RefSeq" id="WP_090845265.1">
    <property type="nucleotide sequence ID" value="NZ_FNXG01000001.1"/>
</dbReference>
<dbReference type="Proteomes" id="UP000199125">
    <property type="component" value="Unassembled WGS sequence"/>
</dbReference>
<keyword evidence="11" id="KW-1185">Reference proteome</keyword>
<evidence type="ECO:0000256" key="6">
    <source>
        <dbReference type="ARBA" id="ARBA00022989"/>
    </source>
</evidence>
<name>A0A1H6K5I6_9RHOB</name>
<evidence type="ECO:0000256" key="5">
    <source>
        <dbReference type="ARBA" id="ARBA00022692"/>
    </source>
</evidence>
<keyword evidence="5 8" id="KW-0812">Transmembrane</keyword>
<dbReference type="SUPFAM" id="SSF103481">
    <property type="entry name" value="Multidrug resistance efflux transporter EmrE"/>
    <property type="match status" value="2"/>
</dbReference>
<dbReference type="InterPro" id="IPR037185">
    <property type="entry name" value="EmrE-like"/>
</dbReference>
<protein>
    <submittedName>
        <fullName evidence="10">Chloramphenicol-sensitive protein RarD</fullName>
    </submittedName>
</protein>
<feature type="transmembrane region" description="Helical" evidence="8">
    <location>
        <begin position="179"/>
        <end position="197"/>
    </location>
</feature>
<keyword evidence="6 8" id="KW-1133">Transmembrane helix</keyword>
<dbReference type="NCBIfam" id="TIGR00688">
    <property type="entry name" value="rarD"/>
    <property type="match status" value="1"/>
</dbReference>
<dbReference type="PANTHER" id="PTHR22911:SF137">
    <property type="entry name" value="SOLUTE CARRIER FAMILY 35 MEMBER G2-RELATED"/>
    <property type="match status" value="1"/>
</dbReference>
<feature type="transmembrane region" description="Helical" evidence="8">
    <location>
        <begin position="104"/>
        <end position="121"/>
    </location>
</feature>
<keyword evidence="3" id="KW-0813">Transport</keyword>
<evidence type="ECO:0000256" key="4">
    <source>
        <dbReference type="ARBA" id="ARBA00022475"/>
    </source>
</evidence>
<dbReference type="GO" id="GO:0005886">
    <property type="term" value="C:plasma membrane"/>
    <property type="evidence" value="ECO:0007669"/>
    <property type="project" value="UniProtKB-SubCell"/>
</dbReference>
<feature type="domain" description="EamA" evidence="9">
    <location>
        <begin position="8"/>
        <end position="144"/>
    </location>
</feature>
<evidence type="ECO:0000256" key="8">
    <source>
        <dbReference type="SAM" id="Phobius"/>
    </source>
</evidence>